<evidence type="ECO:0000313" key="1">
    <source>
        <dbReference type="EMBL" id="CDM07109.1"/>
    </source>
</evidence>
<gene>
    <name evidence="1" type="ORF">BN890_47310</name>
</gene>
<dbReference type="AlphaFoldDB" id="D4VMN7"/>
<name>D4VMN7_9BACE</name>
<dbReference type="EMBL" id="CBXG010000050">
    <property type="protein sequence ID" value="CDM07109.1"/>
    <property type="molecule type" value="Genomic_DNA"/>
</dbReference>
<comment type="caution">
    <text evidence="1">The sequence shown here is derived from an EMBL/GenBank/DDBJ whole genome shotgun (WGS) entry which is preliminary data.</text>
</comment>
<proteinExistence type="predicted"/>
<accession>D4VMN7</accession>
<dbReference type="Proteomes" id="UP000019380">
    <property type="component" value="Unassembled WGS sequence"/>
</dbReference>
<organism evidence="1 2">
    <name type="scientific">Bacteroides xylanisolvens SD CC 1b</name>
    <dbReference type="NCBI Taxonomy" id="702447"/>
    <lineage>
        <taxon>Bacteria</taxon>
        <taxon>Pseudomonadati</taxon>
        <taxon>Bacteroidota</taxon>
        <taxon>Bacteroidia</taxon>
        <taxon>Bacteroidales</taxon>
        <taxon>Bacteroidaceae</taxon>
        <taxon>Bacteroides</taxon>
    </lineage>
</organism>
<evidence type="ECO:0000313" key="2">
    <source>
        <dbReference type="Proteomes" id="UP000019380"/>
    </source>
</evidence>
<protein>
    <submittedName>
        <fullName evidence="1">Outer membrane component of multidrug efflux pump</fullName>
    </submittedName>
</protein>
<sequence>MHYFGENMHKTKVFLHKSEKYAKRCKPAFLFCVKMYTLSIKIHKEREEGIAYLCHVGKWIP</sequence>
<reference evidence="1 2" key="1">
    <citation type="submission" date="2013-12" db="EMBL/GenBank/DDBJ databases">
        <title>Improved hybrid genome assemblies of Bacteroides xylanisolvens SD CC 1b and Bacteroides xylanisolvens SD CC 2a using Illumina and 454 Sequencing.</title>
        <authorList>
            <person name="Ramaraj T."/>
            <person name="Sundararajan A."/>
            <person name="Mudge J."/>
            <person name="Schilkey F.D."/>
            <person name="Delvecchio V."/>
            <person name="Donlon M."/>
            <person name="Ziemer C."/>
        </authorList>
    </citation>
    <scope>NUCLEOTIDE SEQUENCE [LARGE SCALE GENOMIC DNA]</scope>
</reference>